<dbReference type="OrthoDB" id="5401779at2759"/>
<feature type="region of interest" description="Disordered" evidence="6">
    <location>
        <begin position="309"/>
        <end position="328"/>
    </location>
</feature>
<keyword evidence="4 7" id="KW-0472">Membrane</keyword>
<reference evidence="9 10" key="1">
    <citation type="journal article" date="2016" name="Nat. Commun.">
        <title>Ectomycorrhizal ecology is imprinted in the genome of the dominant symbiotic fungus Cenococcum geophilum.</title>
        <authorList>
            <consortium name="DOE Joint Genome Institute"/>
            <person name="Peter M."/>
            <person name="Kohler A."/>
            <person name="Ohm R.A."/>
            <person name="Kuo A."/>
            <person name="Krutzmann J."/>
            <person name="Morin E."/>
            <person name="Arend M."/>
            <person name="Barry K.W."/>
            <person name="Binder M."/>
            <person name="Choi C."/>
            <person name="Clum A."/>
            <person name="Copeland A."/>
            <person name="Grisel N."/>
            <person name="Haridas S."/>
            <person name="Kipfer T."/>
            <person name="LaButti K."/>
            <person name="Lindquist E."/>
            <person name="Lipzen A."/>
            <person name="Maire R."/>
            <person name="Meier B."/>
            <person name="Mihaltcheva S."/>
            <person name="Molinier V."/>
            <person name="Murat C."/>
            <person name="Poggeler S."/>
            <person name="Quandt C.A."/>
            <person name="Sperisen C."/>
            <person name="Tritt A."/>
            <person name="Tisserant E."/>
            <person name="Crous P.W."/>
            <person name="Henrissat B."/>
            <person name="Nehls U."/>
            <person name="Egli S."/>
            <person name="Spatafora J.W."/>
            <person name="Grigoriev I.V."/>
            <person name="Martin F.M."/>
        </authorList>
    </citation>
    <scope>NUCLEOTIDE SEQUENCE [LARGE SCALE GENOMIC DNA]</scope>
    <source>
        <strain evidence="9 10">CBS 459.81</strain>
    </source>
</reference>
<gene>
    <name evidence="9" type="ORF">K432DRAFT_339882</name>
</gene>
<organism evidence="9 10">
    <name type="scientific">Lepidopterella palustris CBS 459.81</name>
    <dbReference type="NCBI Taxonomy" id="1314670"/>
    <lineage>
        <taxon>Eukaryota</taxon>
        <taxon>Fungi</taxon>
        <taxon>Dikarya</taxon>
        <taxon>Ascomycota</taxon>
        <taxon>Pezizomycotina</taxon>
        <taxon>Dothideomycetes</taxon>
        <taxon>Pleosporomycetidae</taxon>
        <taxon>Mytilinidiales</taxon>
        <taxon>Argynnaceae</taxon>
        <taxon>Lepidopterella</taxon>
    </lineage>
</organism>
<proteinExistence type="inferred from homology"/>
<protein>
    <recommendedName>
        <fullName evidence="8">Rhodopsin domain-containing protein</fullName>
    </recommendedName>
</protein>
<dbReference type="Proteomes" id="UP000250266">
    <property type="component" value="Unassembled WGS sequence"/>
</dbReference>
<accession>A0A8E2DY36</accession>
<dbReference type="PANTHER" id="PTHR33048">
    <property type="entry name" value="PTH11-LIKE INTEGRAL MEMBRANE PROTEIN (AFU_ORTHOLOGUE AFUA_5G11245)"/>
    <property type="match status" value="1"/>
</dbReference>
<feature type="transmembrane region" description="Helical" evidence="7">
    <location>
        <begin position="186"/>
        <end position="205"/>
    </location>
</feature>
<keyword evidence="2 7" id="KW-0812">Transmembrane</keyword>
<keyword evidence="3 7" id="KW-1133">Transmembrane helix</keyword>
<dbReference type="InterPro" id="IPR049326">
    <property type="entry name" value="Rhodopsin_dom_fungi"/>
</dbReference>
<comment type="similarity">
    <text evidence="5">Belongs to the SAT4 family.</text>
</comment>
<dbReference type="GO" id="GO:0016020">
    <property type="term" value="C:membrane"/>
    <property type="evidence" value="ECO:0007669"/>
    <property type="project" value="UniProtKB-SubCell"/>
</dbReference>
<evidence type="ECO:0000256" key="6">
    <source>
        <dbReference type="SAM" id="MobiDB-lite"/>
    </source>
</evidence>
<evidence type="ECO:0000256" key="2">
    <source>
        <dbReference type="ARBA" id="ARBA00022692"/>
    </source>
</evidence>
<comment type="subcellular location">
    <subcellularLocation>
        <location evidence="1">Membrane</location>
        <topology evidence="1">Multi-pass membrane protein</topology>
    </subcellularLocation>
</comment>
<feature type="transmembrane region" description="Helical" evidence="7">
    <location>
        <begin position="58"/>
        <end position="81"/>
    </location>
</feature>
<evidence type="ECO:0000313" key="10">
    <source>
        <dbReference type="Proteomes" id="UP000250266"/>
    </source>
</evidence>
<name>A0A8E2DY36_9PEZI</name>
<evidence type="ECO:0000256" key="4">
    <source>
        <dbReference type="ARBA" id="ARBA00023136"/>
    </source>
</evidence>
<evidence type="ECO:0000256" key="7">
    <source>
        <dbReference type="SAM" id="Phobius"/>
    </source>
</evidence>
<dbReference type="AlphaFoldDB" id="A0A8E2DY36"/>
<dbReference type="PANTHER" id="PTHR33048:SF129">
    <property type="entry name" value="INTEGRAL MEMBRANE PROTEIN-RELATED"/>
    <property type="match status" value="1"/>
</dbReference>
<dbReference type="Pfam" id="PF20684">
    <property type="entry name" value="Fung_rhodopsin"/>
    <property type="match status" value="1"/>
</dbReference>
<evidence type="ECO:0000259" key="8">
    <source>
        <dbReference type="Pfam" id="PF20684"/>
    </source>
</evidence>
<dbReference type="EMBL" id="KV745665">
    <property type="protein sequence ID" value="OCK73749.1"/>
    <property type="molecule type" value="Genomic_DNA"/>
</dbReference>
<feature type="domain" description="Rhodopsin" evidence="8">
    <location>
        <begin position="43"/>
        <end position="279"/>
    </location>
</feature>
<keyword evidence="10" id="KW-1185">Reference proteome</keyword>
<evidence type="ECO:0000256" key="5">
    <source>
        <dbReference type="ARBA" id="ARBA00038359"/>
    </source>
</evidence>
<feature type="transmembrane region" description="Helical" evidence="7">
    <location>
        <begin position="24"/>
        <end position="46"/>
    </location>
</feature>
<feature type="transmembrane region" description="Helical" evidence="7">
    <location>
        <begin position="101"/>
        <end position="125"/>
    </location>
</feature>
<evidence type="ECO:0000256" key="1">
    <source>
        <dbReference type="ARBA" id="ARBA00004141"/>
    </source>
</evidence>
<feature type="region of interest" description="Disordered" evidence="6">
    <location>
        <begin position="365"/>
        <end position="388"/>
    </location>
</feature>
<evidence type="ECO:0000313" key="9">
    <source>
        <dbReference type="EMBL" id="OCK73749.1"/>
    </source>
</evidence>
<sequence length="388" mass="42953">MAVTSDPTTWPPPNYVNPHTRVPLILGVNDTTTTLMVIFIASRLYGRSILKNGLGTDDYIMAIAAVVALSMGIQCAITTRYGNGHHLYDVKPEWVIPYGQLTLAVNSMFPTAVSLTKISLCLTYLRLFPSQTNRWFCYAVITYLTLWCIAITLTNVLQCIPVASYYDPSITHKRCINWKASLVSTAALNSTSDLVVYLWPALYVWNIQLPWRQRVGLIFVFCAGVVVCAAGLLRLYWCTLYFKAWDIFWVSSVIWTLNSVEVNVGIICGCLSGIRPLLAHFFPRFFSTTNSNHTGASSARNPHSQSFPFQSLSGGARSGPRRLSSEEDLETRNYAWASTGKPKDEVDLHNGEGIEVITAVDVESWSSKGGGRRNTDVSSEELIIGGGN</sequence>
<feature type="transmembrane region" description="Helical" evidence="7">
    <location>
        <begin position="137"/>
        <end position="166"/>
    </location>
</feature>
<evidence type="ECO:0000256" key="3">
    <source>
        <dbReference type="ARBA" id="ARBA00022989"/>
    </source>
</evidence>
<feature type="transmembrane region" description="Helical" evidence="7">
    <location>
        <begin position="249"/>
        <end position="274"/>
    </location>
</feature>
<feature type="transmembrane region" description="Helical" evidence="7">
    <location>
        <begin position="217"/>
        <end position="237"/>
    </location>
</feature>
<dbReference type="InterPro" id="IPR052337">
    <property type="entry name" value="SAT4-like"/>
</dbReference>